<gene>
    <name evidence="2" type="ORF">GCM10010517_11770</name>
</gene>
<dbReference type="Proteomes" id="UP001500831">
    <property type="component" value="Unassembled WGS sequence"/>
</dbReference>
<comment type="caution">
    <text evidence="2">The sequence shown here is derived from an EMBL/GenBank/DDBJ whole genome shotgun (WGS) entry which is preliminary data.</text>
</comment>
<feature type="compositionally biased region" description="Polar residues" evidence="1">
    <location>
        <begin position="23"/>
        <end position="37"/>
    </location>
</feature>
<evidence type="ECO:0000313" key="2">
    <source>
        <dbReference type="EMBL" id="GAA2853874.1"/>
    </source>
</evidence>
<keyword evidence="3" id="KW-1185">Reference proteome</keyword>
<evidence type="ECO:0000313" key="3">
    <source>
        <dbReference type="Proteomes" id="UP001500831"/>
    </source>
</evidence>
<protein>
    <submittedName>
        <fullName evidence="2">Uncharacterized protein</fullName>
    </submittedName>
</protein>
<proteinExistence type="predicted"/>
<evidence type="ECO:0000256" key="1">
    <source>
        <dbReference type="SAM" id="MobiDB-lite"/>
    </source>
</evidence>
<reference evidence="3" key="1">
    <citation type="journal article" date="2019" name="Int. J. Syst. Evol. Microbiol.">
        <title>The Global Catalogue of Microorganisms (GCM) 10K type strain sequencing project: providing services to taxonomists for standard genome sequencing and annotation.</title>
        <authorList>
            <consortium name="The Broad Institute Genomics Platform"/>
            <consortium name="The Broad Institute Genome Sequencing Center for Infectious Disease"/>
            <person name="Wu L."/>
            <person name="Ma J."/>
        </authorList>
    </citation>
    <scope>NUCLEOTIDE SEQUENCE [LARGE SCALE GENOMIC DNA]</scope>
    <source>
        <strain evidence="3">JCM 6242</strain>
    </source>
</reference>
<dbReference type="EMBL" id="BAAAVI010000006">
    <property type="protein sequence ID" value="GAA2853874.1"/>
    <property type="molecule type" value="Genomic_DNA"/>
</dbReference>
<organism evidence="2 3">
    <name type="scientific">Streptosporangium fragile</name>
    <dbReference type="NCBI Taxonomy" id="46186"/>
    <lineage>
        <taxon>Bacteria</taxon>
        <taxon>Bacillati</taxon>
        <taxon>Actinomycetota</taxon>
        <taxon>Actinomycetes</taxon>
        <taxon>Streptosporangiales</taxon>
        <taxon>Streptosporangiaceae</taxon>
        <taxon>Streptosporangium</taxon>
    </lineage>
</organism>
<name>A0ABP6I8H0_9ACTN</name>
<feature type="region of interest" description="Disordered" evidence="1">
    <location>
        <begin position="21"/>
        <end position="46"/>
    </location>
</feature>
<sequence length="124" mass="13460">MDETLLRERVGHVGHLEIVLPSGSPQVTSGTTDTTEMPGNVASRMGLRPPEARLERSAPGLLRCARHTPGLRDASRRPAAIEQPFGYIEQATTPGVPSRKCRWHTVAFWQPIQTATIQGGSHGT</sequence>
<accession>A0ABP6I8H0</accession>